<name>A0A0E9QAP9_ANGAN</name>
<sequence>MHGWVFAMEVAYVADSVIFAIFRSFVTSPFFCHFCDFLHFCCFLTVLDGNCHF</sequence>
<dbReference type="EMBL" id="GBXM01094758">
    <property type="protein sequence ID" value="JAH13819.1"/>
    <property type="molecule type" value="Transcribed_RNA"/>
</dbReference>
<protein>
    <submittedName>
        <fullName evidence="1">Uncharacterized protein</fullName>
    </submittedName>
</protein>
<organism evidence="1">
    <name type="scientific">Anguilla anguilla</name>
    <name type="common">European freshwater eel</name>
    <name type="synonym">Muraena anguilla</name>
    <dbReference type="NCBI Taxonomy" id="7936"/>
    <lineage>
        <taxon>Eukaryota</taxon>
        <taxon>Metazoa</taxon>
        <taxon>Chordata</taxon>
        <taxon>Craniata</taxon>
        <taxon>Vertebrata</taxon>
        <taxon>Euteleostomi</taxon>
        <taxon>Actinopterygii</taxon>
        <taxon>Neopterygii</taxon>
        <taxon>Teleostei</taxon>
        <taxon>Anguilliformes</taxon>
        <taxon>Anguillidae</taxon>
        <taxon>Anguilla</taxon>
    </lineage>
</organism>
<reference evidence="1" key="1">
    <citation type="submission" date="2014-11" db="EMBL/GenBank/DDBJ databases">
        <authorList>
            <person name="Amaro Gonzalez C."/>
        </authorList>
    </citation>
    <scope>NUCLEOTIDE SEQUENCE</scope>
</reference>
<proteinExistence type="predicted"/>
<dbReference type="AlphaFoldDB" id="A0A0E9QAP9"/>
<reference evidence="1" key="2">
    <citation type="journal article" date="2015" name="Fish Shellfish Immunol.">
        <title>Early steps in the European eel (Anguilla anguilla)-Vibrio vulnificus interaction in the gills: Role of the RtxA13 toxin.</title>
        <authorList>
            <person name="Callol A."/>
            <person name="Pajuelo D."/>
            <person name="Ebbesson L."/>
            <person name="Teles M."/>
            <person name="MacKenzie S."/>
            <person name="Amaro C."/>
        </authorList>
    </citation>
    <scope>NUCLEOTIDE SEQUENCE</scope>
</reference>
<evidence type="ECO:0000313" key="1">
    <source>
        <dbReference type="EMBL" id="JAH13819.1"/>
    </source>
</evidence>
<accession>A0A0E9QAP9</accession>